<dbReference type="OrthoDB" id="194720at2"/>
<dbReference type="InterPro" id="IPR012340">
    <property type="entry name" value="NA-bd_OB-fold"/>
</dbReference>
<dbReference type="eggNOG" id="COG1030">
    <property type="taxonomic scope" value="Bacteria"/>
</dbReference>
<dbReference type="SUPFAM" id="SSF141322">
    <property type="entry name" value="NfeD domain-like"/>
    <property type="match status" value="1"/>
</dbReference>
<dbReference type="Gene3D" id="2.40.50.140">
    <property type="entry name" value="Nucleic acid-binding proteins"/>
    <property type="match status" value="1"/>
</dbReference>
<evidence type="ECO:0000256" key="1">
    <source>
        <dbReference type="ARBA" id="ARBA00004141"/>
    </source>
</evidence>
<evidence type="ECO:0000259" key="6">
    <source>
        <dbReference type="Pfam" id="PF01957"/>
    </source>
</evidence>
<dbReference type="GO" id="GO:0016020">
    <property type="term" value="C:membrane"/>
    <property type="evidence" value="ECO:0007669"/>
    <property type="project" value="UniProtKB-SubCell"/>
</dbReference>
<dbReference type="HOGENOM" id="CLU_087257_3_0_0"/>
<evidence type="ECO:0000313" key="8">
    <source>
        <dbReference type="Proteomes" id="UP000000925"/>
    </source>
</evidence>
<evidence type="ECO:0000256" key="2">
    <source>
        <dbReference type="ARBA" id="ARBA00022692"/>
    </source>
</evidence>
<dbReference type="KEGG" id="caa:Caka_2129"/>
<evidence type="ECO:0000256" key="4">
    <source>
        <dbReference type="ARBA" id="ARBA00023136"/>
    </source>
</evidence>
<dbReference type="Proteomes" id="UP000000925">
    <property type="component" value="Chromosome"/>
</dbReference>
<keyword evidence="4 5" id="KW-0472">Membrane</keyword>
<dbReference type="AlphaFoldDB" id="D5ELL1"/>
<dbReference type="InterPro" id="IPR002810">
    <property type="entry name" value="NfeD-like_C"/>
</dbReference>
<organism evidence="7 8">
    <name type="scientific">Coraliomargarita akajimensis (strain DSM 45221 / IAM 15411 / JCM 23193 / KCTC 12865 / 04OKA010-24)</name>
    <dbReference type="NCBI Taxonomy" id="583355"/>
    <lineage>
        <taxon>Bacteria</taxon>
        <taxon>Pseudomonadati</taxon>
        <taxon>Verrucomicrobiota</taxon>
        <taxon>Opitutia</taxon>
        <taxon>Puniceicoccales</taxon>
        <taxon>Coraliomargaritaceae</taxon>
        <taxon>Coraliomargarita</taxon>
    </lineage>
</organism>
<dbReference type="Pfam" id="PF01957">
    <property type="entry name" value="NfeD"/>
    <property type="match status" value="1"/>
</dbReference>
<accession>D5ELL1</accession>
<feature type="transmembrane region" description="Helical" evidence="5">
    <location>
        <begin position="46"/>
        <end position="69"/>
    </location>
</feature>
<keyword evidence="2 5" id="KW-0812">Transmembrane</keyword>
<protein>
    <recommendedName>
        <fullName evidence="6">NfeD-like C-terminal domain-containing protein</fullName>
    </recommendedName>
</protein>
<dbReference type="EMBL" id="CP001998">
    <property type="protein sequence ID" value="ADE55147.1"/>
    <property type="molecule type" value="Genomic_DNA"/>
</dbReference>
<evidence type="ECO:0000256" key="3">
    <source>
        <dbReference type="ARBA" id="ARBA00022989"/>
    </source>
</evidence>
<dbReference type="PANTHER" id="PTHR33507">
    <property type="entry name" value="INNER MEMBRANE PROTEIN YBBJ"/>
    <property type="match status" value="1"/>
</dbReference>
<comment type="subcellular location">
    <subcellularLocation>
        <location evidence="1">Membrane</location>
        <topology evidence="1">Multi-pass membrane protein</topology>
    </subcellularLocation>
</comment>
<evidence type="ECO:0000313" key="7">
    <source>
        <dbReference type="EMBL" id="ADE55147.1"/>
    </source>
</evidence>
<name>D5ELL1_CORAD</name>
<gene>
    <name evidence="7" type="ordered locus">Caka_2129</name>
</gene>
<evidence type="ECO:0000256" key="5">
    <source>
        <dbReference type="SAM" id="Phobius"/>
    </source>
</evidence>
<dbReference type="InterPro" id="IPR052165">
    <property type="entry name" value="Membrane_assoc_protease"/>
</dbReference>
<sequence length="154" mass="16418">MMLIMGLIVGALVLTALEVFVPGGILGVCAAVCILVASYLSFQAYGLFVASVVFFASVLASVTVAIIQFRMLRHTSVGRKLFLSSTIHGHSNVAAGTDDLLGVEAQAITRLNPTGMISVAGKQYEASSRDGFIEKNQTVRVVARENFNLIIEKL</sequence>
<proteinExistence type="predicted"/>
<keyword evidence="8" id="KW-1185">Reference proteome</keyword>
<feature type="domain" description="NfeD-like C-terminal" evidence="6">
    <location>
        <begin position="98"/>
        <end position="153"/>
    </location>
</feature>
<keyword evidence="3 5" id="KW-1133">Transmembrane helix</keyword>
<reference evidence="7 8" key="1">
    <citation type="journal article" date="2010" name="Stand. Genomic Sci.">
        <title>Complete genome sequence of Coraliomargarita akajimensis type strain (04OKA010-24).</title>
        <authorList>
            <person name="Mavromatis K."/>
            <person name="Abt B."/>
            <person name="Brambilla E."/>
            <person name="Lapidus A."/>
            <person name="Copeland A."/>
            <person name="Deshpande S."/>
            <person name="Nolan M."/>
            <person name="Lucas S."/>
            <person name="Tice H."/>
            <person name="Cheng J.F."/>
            <person name="Han C."/>
            <person name="Detter J.C."/>
            <person name="Woyke T."/>
            <person name="Goodwin L."/>
            <person name="Pitluck S."/>
            <person name="Held B."/>
            <person name="Brettin T."/>
            <person name="Tapia R."/>
            <person name="Ivanova N."/>
            <person name="Mikhailova N."/>
            <person name="Pati A."/>
            <person name="Liolios K."/>
            <person name="Chen A."/>
            <person name="Palaniappan K."/>
            <person name="Land M."/>
            <person name="Hauser L."/>
            <person name="Chang Y.J."/>
            <person name="Jeffries C.D."/>
            <person name="Rohde M."/>
            <person name="Goker M."/>
            <person name="Bristow J."/>
            <person name="Eisen J.A."/>
            <person name="Markowitz V."/>
            <person name="Hugenholtz P."/>
            <person name="Klenk H.P."/>
            <person name="Kyrpides N.C."/>
        </authorList>
    </citation>
    <scope>NUCLEOTIDE SEQUENCE [LARGE SCALE GENOMIC DNA]</scope>
    <source>
        <strain evidence="8">DSM 45221 / IAM 15411 / JCM 23193 / KCTC 12865</strain>
    </source>
</reference>
<dbReference type="STRING" id="583355.Caka_2129"/>